<dbReference type="InterPro" id="IPR013977">
    <property type="entry name" value="GcvT_C"/>
</dbReference>
<dbReference type="OrthoDB" id="9796287at2"/>
<dbReference type="InterPro" id="IPR027266">
    <property type="entry name" value="TrmE/GcvT-like"/>
</dbReference>
<dbReference type="GO" id="GO:0016226">
    <property type="term" value="P:iron-sulfur cluster assembly"/>
    <property type="evidence" value="ECO:0007669"/>
    <property type="project" value="TreeGrafter"/>
</dbReference>
<dbReference type="PANTHER" id="PTHR22602:SF0">
    <property type="entry name" value="TRANSFERASE CAF17, MITOCHONDRIAL-RELATED"/>
    <property type="match status" value="1"/>
</dbReference>
<keyword evidence="5" id="KW-1185">Reference proteome</keyword>
<dbReference type="KEGG" id="ccot:CCAX7_63820"/>
<proteinExistence type="predicted"/>
<organism evidence="4 5">
    <name type="scientific">Capsulimonas corticalis</name>
    <dbReference type="NCBI Taxonomy" id="2219043"/>
    <lineage>
        <taxon>Bacteria</taxon>
        <taxon>Bacillati</taxon>
        <taxon>Armatimonadota</taxon>
        <taxon>Armatimonadia</taxon>
        <taxon>Capsulimonadales</taxon>
        <taxon>Capsulimonadaceae</taxon>
        <taxon>Capsulimonas</taxon>
    </lineage>
</organism>
<dbReference type="AlphaFoldDB" id="A0A402CWZ8"/>
<feature type="domain" description="Aminomethyltransferase C-terminal" evidence="3">
    <location>
        <begin position="311"/>
        <end position="380"/>
    </location>
</feature>
<evidence type="ECO:0000259" key="3">
    <source>
        <dbReference type="Pfam" id="PF08669"/>
    </source>
</evidence>
<dbReference type="PIRSF" id="PIRSF006487">
    <property type="entry name" value="GcvT"/>
    <property type="match status" value="1"/>
</dbReference>
<reference evidence="4 5" key="1">
    <citation type="journal article" date="2019" name="Int. J. Syst. Evol. Microbiol.">
        <title>Capsulimonas corticalis gen. nov., sp. nov., an aerobic capsulated bacterium, of a novel bacterial order, Capsulimonadales ord. nov., of the class Armatimonadia of the phylum Armatimonadetes.</title>
        <authorList>
            <person name="Li J."/>
            <person name="Kudo C."/>
            <person name="Tonouchi A."/>
        </authorList>
    </citation>
    <scope>NUCLEOTIDE SEQUENCE [LARGE SCALE GENOMIC DNA]</scope>
    <source>
        <strain evidence="4 5">AX-7</strain>
    </source>
</reference>
<keyword evidence="1" id="KW-0809">Transit peptide</keyword>
<feature type="domain" description="GCVT N-terminal" evidence="2">
    <location>
        <begin position="39"/>
        <end position="280"/>
    </location>
</feature>
<gene>
    <name evidence="4" type="ORF">CCAX7_63820</name>
</gene>
<dbReference type="InterPro" id="IPR045179">
    <property type="entry name" value="YgfZ/GcvT"/>
</dbReference>
<dbReference type="EMBL" id="AP025739">
    <property type="protein sequence ID" value="BDI34331.1"/>
    <property type="molecule type" value="Genomic_DNA"/>
</dbReference>
<protein>
    <submittedName>
        <fullName evidence="4">Glycine cleavage system protein T</fullName>
    </submittedName>
</protein>
<dbReference type="InterPro" id="IPR006222">
    <property type="entry name" value="GCVT_N"/>
</dbReference>
<dbReference type="SUPFAM" id="SSF103025">
    <property type="entry name" value="Folate-binding domain"/>
    <property type="match status" value="1"/>
</dbReference>
<dbReference type="Pfam" id="PF08669">
    <property type="entry name" value="GCV_T_C"/>
    <property type="match status" value="1"/>
</dbReference>
<sequence>MTPAIRRREVPMNHSPLLSFQQRFSFTNTKLVLVSAVGGEWELPTFYDPSGAWAEYDAATQPGGAGLADRSWRSVLRVRGRDRLTFLQGMVSQDVASLAPGQGAHAALLDSTGHILADLRIHATEDAVLIDADPRCAARAAELLDKYLIMEKAVVEDVTDQWGILSVIGPGARALLEKTYSLTLPNDLAVLGHAPLTIGGGPGLIVRHPLGDVAAYDVWAPRASLVTVWEELTKSGAVPVGEQALEMLRVEAAIPAWGSELDPAVLLPEAEMADAVSYSKGCYVGQEIVARIHARGHTNKALRSVLFGDDARPAAGDLIYDVSGESEIGRVTSAALSPRFGGRALTLAYVRKEHFDPGSEVAVRNGHGELLSAKIVAPPFSELTHETV</sequence>
<evidence type="ECO:0000256" key="1">
    <source>
        <dbReference type="ARBA" id="ARBA00022946"/>
    </source>
</evidence>
<dbReference type="SUPFAM" id="SSF101790">
    <property type="entry name" value="Aminomethyltransferase beta-barrel domain"/>
    <property type="match status" value="1"/>
</dbReference>
<evidence type="ECO:0000259" key="2">
    <source>
        <dbReference type="Pfam" id="PF01571"/>
    </source>
</evidence>
<dbReference type="PANTHER" id="PTHR22602">
    <property type="entry name" value="TRANSFERASE CAF17, MITOCHONDRIAL-RELATED"/>
    <property type="match status" value="1"/>
</dbReference>
<name>A0A402CWZ8_9BACT</name>
<dbReference type="Gene3D" id="3.30.1360.120">
    <property type="entry name" value="Probable tRNA modification gtpase trme, domain 1"/>
    <property type="match status" value="1"/>
</dbReference>
<dbReference type="InterPro" id="IPR029043">
    <property type="entry name" value="GcvT/YgfZ_C"/>
</dbReference>
<evidence type="ECO:0000313" key="4">
    <source>
        <dbReference type="EMBL" id="BDI34331.1"/>
    </source>
</evidence>
<dbReference type="Proteomes" id="UP000287394">
    <property type="component" value="Chromosome"/>
</dbReference>
<dbReference type="NCBIfam" id="TIGR03317">
    <property type="entry name" value="ygfZ_signature"/>
    <property type="match status" value="1"/>
</dbReference>
<evidence type="ECO:0000313" key="5">
    <source>
        <dbReference type="Proteomes" id="UP000287394"/>
    </source>
</evidence>
<accession>A0A402CWZ8</accession>
<dbReference type="Pfam" id="PF01571">
    <property type="entry name" value="GCV_T"/>
    <property type="match status" value="1"/>
</dbReference>
<dbReference type="InterPro" id="IPR017703">
    <property type="entry name" value="YgfZ/GCV_T_CS"/>
</dbReference>